<reference evidence="1 2" key="1">
    <citation type="submission" date="2019-09" db="EMBL/GenBank/DDBJ databases">
        <title>Goodfellowia gen. nov., a new genus of the Pseudonocardineae related to Actinoalloteichus, containing Goodfellowia coeruleoviolacea gen. nov., comb. nov. gen. nov., comb. nov.</title>
        <authorList>
            <person name="Labeda D."/>
        </authorList>
    </citation>
    <scope>NUCLEOTIDE SEQUENCE [LARGE SCALE GENOMIC DNA]</scope>
    <source>
        <strain evidence="1 2">AN110305</strain>
    </source>
</reference>
<organism evidence="1 2">
    <name type="scientific">Solihabitans fulvus</name>
    <dbReference type="NCBI Taxonomy" id="1892852"/>
    <lineage>
        <taxon>Bacteria</taxon>
        <taxon>Bacillati</taxon>
        <taxon>Actinomycetota</taxon>
        <taxon>Actinomycetes</taxon>
        <taxon>Pseudonocardiales</taxon>
        <taxon>Pseudonocardiaceae</taxon>
        <taxon>Solihabitans</taxon>
    </lineage>
</organism>
<evidence type="ECO:0000313" key="2">
    <source>
        <dbReference type="Proteomes" id="UP000323454"/>
    </source>
</evidence>
<dbReference type="RefSeq" id="WP_149849267.1">
    <property type="nucleotide sequence ID" value="NZ_VUOB01000017.1"/>
</dbReference>
<gene>
    <name evidence="1" type="ORF">F0L68_10245</name>
</gene>
<name>A0A5B2XKW2_9PSEU</name>
<accession>A0A5B2XKW2</accession>
<reference evidence="1 2" key="2">
    <citation type="submission" date="2019-09" db="EMBL/GenBank/DDBJ databases">
        <authorList>
            <person name="Jin C."/>
        </authorList>
    </citation>
    <scope>NUCLEOTIDE SEQUENCE [LARGE SCALE GENOMIC DNA]</scope>
    <source>
        <strain evidence="1 2">AN110305</strain>
    </source>
</reference>
<evidence type="ECO:0000313" key="1">
    <source>
        <dbReference type="EMBL" id="KAA2263402.1"/>
    </source>
</evidence>
<proteinExistence type="predicted"/>
<dbReference type="Pfam" id="PF19372">
    <property type="entry name" value="DUF5947"/>
    <property type="match status" value="1"/>
</dbReference>
<dbReference type="AlphaFoldDB" id="A0A5B2XKW2"/>
<dbReference type="InterPro" id="IPR045991">
    <property type="entry name" value="DUF5947"/>
</dbReference>
<dbReference type="EMBL" id="VUOB01000017">
    <property type="protein sequence ID" value="KAA2263402.1"/>
    <property type="molecule type" value="Genomic_DNA"/>
</dbReference>
<sequence>MTGGVGLRRFVGTPEQALAPVREQPSAEKCEMCGTEVGARHGHVVDIEHRSLMCACRACFLLFTRPDAAGGRYRAVPERVLHDPTRPLSPAAWTGLGVPVNSAFFLRGDSGLAAFYPSPAGATECLLDLAAWARLGEQHPLLAEAQPEVEAILVREVDGAVETYLVPIDSCYQLVGTVRLYWKGFDGGQEAHEHIDEFFADLRARARPLYPEE</sequence>
<dbReference type="Proteomes" id="UP000323454">
    <property type="component" value="Unassembled WGS sequence"/>
</dbReference>
<protein>
    <submittedName>
        <fullName evidence="1">Uncharacterized protein</fullName>
    </submittedName>
</protein>
<keyword evidence="2" id="KW-1185">Reference proteome</keyword>
<comment type="caution">
    <text evidence="1">The sequence shown here is derived from an EMBL/GenBank/DDBJ whole genome shotgun (WGS) entry which is preliminary data.</text>
</comment>
<dbReference type="OrthoDB" id="152349at2"/>